<gene>
    <name evidence="1" type="ORF">M6B38_106240</name>
    <name evidence="2" type="ORF">M6B38_172955</name>
</gene>
<name>A0AAX6ETY5_IRIPA</name>
<dbReference type="Proteomes" id="UP001140949">
    <property type="component" value="Unassembled WGS sequence"/>
</dbReference>
<evidence type="ECO:0000313" key="2">
    <source>
        <dbReference type="EMBL" id="KAJ6807398.1"/>
    </source>
</evidence>
<dbReference type="AlphaFoldDB" id="A0AAX6ETY5"/>
<proteinExistence type="predicted"/>
<comment type="caution">
    <text evidence="2">The sequence shown here is derived from an EMBL/GenBank/DDBJ whole genome shotgun (WGS) entry which is preliminary data.</text>
</comment>
<reference evidence="2" key="1">
    <citation type="journal article" date="2023" name="GigaByte">
        <title>Genome assembly of the bearded iris, Iris pallida Lam.</title>
        <authorList>
            <person name="Bruccoleri R.E."/>
            <person name="Oakeley E.J."/>
            <person name="Faust A.M.E."/>
            <person name="Altorfer M."/>
            <person name="Dessus-Babus S."/>
            <person name="Burckhardt D."/>
            <person name="Oertli M."/>
            <person name="Naumann U."/>
            <person name="Petersen F."/>
            <person name="Wong J."/>
        </authorList>
    </citation>
    <scope>NUCLEOTIDE SEQUENCE</scope>
    <source>
        <strain evidence="2">GSM-AAB239-AS_SAM_17_03QT</strain>
    </source>
</reference>
<dbReference type="EMBL" id="JANAVB010034417">
    <property type="protein sequence ID" value="KAJ6806919.1"/>
    <property type="molecule type" value="Genomic_DNA"/>
</dbReference>
<organism evidence="2 3">
    <name type="scientific">Iris pallida</name>
    <name type="common">Sweet iris</name>
    <dbReference type="NCBI Taxonomy" id="29817"/>
    <lineage>
        <taxon>Eukaryota</taxon>
        <taxon>Viridiplantae</taxon>
        <taxon>Streptophyta</taxon>
        <taxon>Embryophyta</taxon>
        <taxon>Tracheophyta</taxon>
        <taxon>Spermatophyta</taxon>
        <taxon>Magnoliopsida</taxon>
        <taxon>Liliopsida</taxon>
        <taxon>Asparagales</taxon>
        <taxon>Iridaceae</taxon>
        <taxon>Iridoideae</taxon>
        <taxon>Irideae</taxon>
        <taxon>Iris</taxon>
    </lineage>
</organism>
<evidence type="ECO:0000313" key="1">
    <source>
        <dbReference type="EMBL" id="KAJ6806919.1"/>
    </source>
</evidence>
<reference evidence="2" key="2">
    <citation type="submission" date="2023-04" db="EMBL/GenBank/DDBJ databases">
        <authorList>
            <person name="Bruccoleri R.E."/>
            <person name="Oakeley E.J."/>
            <person name="Faust A.-M."/>
            <person name="Dessus-Babus S."/>
            <person name="Altorfer M."/>
            <person name="Burckhardt D."/>
            <person name="Oertli M."/>
            <person name="Naumann U."/>
            <person name="Petersen F."/>
            <person name="Wong J."/>
        </authorList>
    </citation>
    <scope>NUCLEOTIDE SEQUENCE</scope>
    <source>
        <strain evidence="2">GSM-AAB239-AS_SAM_17_03QT</strain>
        <tissue evidence="2">Leaf</tissue>
    </source>
</reference>
<accession>A0AAX6ETY5</accession>
<keyword evidence="3" id="KW-1185">Reference proteome</keyword>
<protein>
    <submittedName>
        <fullName evidence="2">Uncharacterized protein</fullName>
    </submittedName>
</protein>
<evidence type="ECO:0000313" key="3">
    <source>
        <dbReference type="Proteomes" id="UP001140949"/>
    </source>
</evidence>
<dbReference type="EMBL" id="JANAVB010033894">
    <property type="protein sequence ID" value="KAJ6807398.1"/>
    <property type="molecule type" value="Genomic_DNA"/>
</dbReference>
<sequence>MAVEFMANVLPSTGDSMTSPLINDLTCSFGRRWQDWCRYFFLLRWRLKVAWRCTTAC</sequence>